<dbReference type="Proteomes" id="UP000663843">
    <property type="component" value="Unassembled WGS sequence"/>
</dbReference>
<keyword evidence="1" id="KW-1133">Transmembrane helix</keyword>
<feature type="transmembrane region" description="Helical" evidence="1">
    <location>
        <begin position="224"/>
        <end position="248"/>
    </location>
</feature>
<feature type="non-terminal residue" evidence="3">
    <location>
        <position position="1"/>
    </location>
</feature>
<reference evidence="3" key="1">
    <citation type="submission" date="2021-01" db="EMBL/GenBank/DDBJ databases">
        <authorList>
            <person name="Kaushik A."/>
        </authorList>
    </citation>
    <scope>NUCLEOTIDE SEQUENCE</scope>
    <source>
        <strain evidence="3">AG2-2IIIB</strain>
    </source>
</reference>
<evidence type="ECO:0000313" key="3">
    <source>
        <dbReference type="EMBL" id="CAE6369956.1"/>
    </source>
</evidence>
<name>A0A8H3A0W0_9AGAM</name>
<protein>
    <recommendedName>
        <fullName evidence="2">DUF6533 domain-containing protein</fullName>
    </recommendedName>
</protein>
<accession>A0A8H3A0W0</accession>
<evidence type="ECO:0000256" key="1">
    <source>
        <dbReference type="SAM" id="Phobius"/>
    </source>
</evidence>
<proteinExistence type="predicted"/>
<keyword evidence="1" id="KW-0472">Membrane</keyword>
<dbReference type="InterPro" id="IPR045340">
    <property type="entry name" value="DUF6533"/>
</dbReference>
<dbReference type="Pfam" id="PF20151">
    <property type="entry name" value="DUF6533"/>
    <property type="match status" value="1"/>
</dbReference>
<evidence type="ECO:0000259" key="2">
    <source>
        <dbReference type="Pfam" id="PF20151"/>
    </source>
</evidence>
<evidence type="ECO:0000313" key="4">
    <source>
        <dbReference type="Proteomes" id="UP000663843"/>
    </source>
</evidence>
<gene>
    <name evidence="3" type="ORF">RDB_LOCUS17941</name>
</gene>
<feature type="transmembrane region" description="Helical" evidence="1">
    <location>
        <begin position="64"/>
        <end position="83"/>
    </location>
</feature>
<keyword evidence="1" id="KW-0812">Transmembrane</keyword>
<sequence>MGFDLGAELDVDELYYATENTKYLAVALCTLLTCETLETLPTEVRYVWGSRWSFGRIVFHANRIWAPVMLAVYVPSLFMYDMSKKVGRIAHQVKFTLNLSAPDMPSILAILYLWFSCDSTHSSVLIVRIWAIYQLKIWVLVTMCLGCIVLGTPSIVLLQMQASKVHLRENPAPGLISGCPTTINPLAFIPYLPPFVAETILFIVTVYKPLKLSRHMTTRLMSRLILNGTQYYMIVFVTLVLIIIGSLFPRTNHVVNGAGLITAVWSVVCSRLILSTRSWYYKSQVVYPTDLVEMTTFPNS</sequence>
<organism evidence="3 4">
    <name type="scientific">Rhizoctonia solani</name>
    <dbReference type="NCBI Taxonomy" id="456999"/>
    <lineage>
        <taxon>Eukaryota</taxon>
        <taxon>Fungi</taxon>
        <taxon>Dikarya</taxon>
        <taxon>Basidiomycota</taxon>
        <taxon>Agaricomycotina</taxon>
        <taxon>Agaricomycetes</taxon>
        <taxon>Cantharellales</taxon>
        <taxon>Ceratobasidiaceae</taxon>
        <taxon>Rhizoctonia</taxon>
    </lineage>
</organism>
<dbReference type="AlphaFoldDB" id="A0A8H3A0W0"/>
<dbReference type="EMBL" id="CAJMWT010000986">
    <property type="protein sequence ID" value="CAE6369956.1"/>
    <property type="molecule type" value="Genomic_DNA"/>
</dbReference>
<comment type="caution">
    <text evidence="3">The sequence shown here is derived from an EMBL/GenBank/DDBJ whole genome shotgun (WGS) entry which is preliminary data.</text>
</comment>
<feature type="domain" description="DUF6533" evidence="2">
    <location>
        <begin position="23"/>
        <end position="67"/>
    </location>
</feature>
<feature type="transmembrane region" description="Helical" evidence="1">
    <location>
        <begin position="254"/>
        <end position="274"/>
    </location>
</feature>
<feature type="transmembrane region" description="Helical" evidence="1">
    <location>
        <begin position="135"/>
        <end position="158"/>
    </location>
</feature>